<accession>A0A9D1FY24</accession>
<reference evidence="1" key="1">
    <citation type="submission" date="2020-10" db="EMBL/GenBank/DDBJ databases">
        <authorList>
            <person name="Gilroy R."/>
        </authorList>
    </citation>
    <scope>NUCLEOTIDE SEQUENCE</scope>
    <source>
        <strain evidence="1">13766</strain>
    </source>
</reference>
<reference evidence="1" key="2">
    <citation type="journal article" date="2021" name="PeerJ">
        <title>Extensive microbial diversity within the chicken gut microbiome revealed by metagenomics and culture.</title>
        <authorList>
            <person name="Gilroy R."/>
            <person name="Ravi A."/>
            <person name="Getino M."/>
            <person name="Pursley I."/>
            <person name="Horton D.L."/>
            <person name="Alikhan N.F."/>
            <person name="Baker D."/>
            <person name="Gharbi K."/>
            <person name="Hall N."/>
            <person name="Watson M."/>
            <person name="Adriaenssens E.M."/>
            <person name="Foster-Nyarko E."/>
            <person name="Jarju S."/>
            <person name="Secka A."/>
            <person name="Antonio M."/>
            <person name="Oren A."/>
            <person name="Chaudhuri R.R."/>
            <person name="La Ragione R."/>
            <person name="Hildebrand F."/>
            <person name="Pallen M.J."/>
        </authorList>
    </citation>
    <scope>NUCLEOTIDE SEQUENCE</scope>
    <source>
        <strain evidence="1">13766</strain>
    </source>
</reference>
<evidence type="ECO:0000313" key="1">
    <source>
        <dbReference type="EMBL" id="HIS91477.1"/>
    </source>
</evidence>
<dbReference type="AlphaFoldDB" id="A0A9D1FY24"/>
<protein>
    <submittedName>
        <fullName evidence="1">Uncharacterized protein</fullName>
    </submittedName>
</protein>
<comment type="caution">
    <text evidence="1">The sequence shown here is derived from an EMBL/GenBank/DDBJ whole genome shotgun (WGS) entry which is preliminary data.</text>
</comment>
<gene>
    <name evidence="1" type="ORF">IAA84_00490</name>
</gene>
<dbReference type="EMBL" id="DVJN01000011">
    <property type="protein sequence ID" value="HIS91477.1"/>
    <property type="molecule type" value="Genomic_DNA"/>
</dbReference>
<sequence length="62" mass="6766">MHAPSRRAAEGYTLTLLEADGAESELPFAVEGEELSFTLDFAPVEGEEPLPIRVIRLIPNAK</sequence>
<name>A0A9D1FY24_9FIRM</name>
<dbReference type="Proteomes" id="UP000824140">
    <property type="component" value="Unassembled WGS sequence"/>
</dbReference>
<evidence type="ECO:0000313" key="2">
    <source>
        <dbReference type="Proteomes" id="UP000824140"/>
    </source>
</evidence>
<proteinExistence type="predicted"/>
<organism evidence="1 2">
    <name type="scientific">Candidatus Alectryocaccomicrobium excrementavium</name>
    <dbReference type="NCBI Taxonomy" id="2840668"/>
    <lineage>
        <taxon>Bacteria</taxon>
        <taxon>Bacillati</taxon>
        <taxon>Bacillota</taxon>
        <taxon>Clostridia</taxon>
        <taxon>Candidatus Alectryocaccomicrobium</taxon>
    </lineage>
</organism>